<dbReference type="Proteomes" id="UP000078397">
    <property type="component" value="Unassembled WGS sequence"/>
</dbReference>
<dbReference type="OrthoDB" id="4937733at2759"/>
<dbReference type="AlphaFoldDB" id="A0A179FGA4"/>
<accession>A0A179FGA4</accession>
<dbReference type="GeneID" id="28857941"/>
<protein>
    <submittedName>
        <fullName evidence="1">Uncharacterized protein</fullName>
    </submittedName>
</protein>
<proteinExistence type="predicted"/>
<evidence type="ECO:0000313" key="2">
    <source>
        <dbReference type="Proteomes" id="UP000078397"/>
    </source>
</evidence>
<gene>
    <name evidence="1" type="ORF">VFPPC_16194</name>
</gene>
<sequence length="150" mass="16839">MALTHDVNHQSHQPCSVPHFVRGTNGQYCLHIWINLPRNGKVRVVSQCNLVVQPIDTRTRTETQLPNHDLEFPVQGSANRSGTFRMVLISTQNVDTNAIARNLSHLSKHSVGKRGVVLLMQGHDAMSSFMHIQLQYVYESSTANALLMKL</sequence>
<evidence type="ECO:0000313" key="1">
    <source>
        <dbReference type="EMBL" id="OAQ64281.2"/>
    </source>
</evidence>
<comment type="caution">
    <text evidence="1">The sequence shown here is derived from an EMBL/GenBank/DDBJ whole genome shotgun (WGS) entry which is preliminary data.</text>
</comment>
<dbReference type="RefSeq" id="XP_022284267.1">
    <property type="nucleotide sequence ID" value="XM_022429002.1"/>
</dbReference>
<name>A0A179FGA4_METCM</name>
<keyword evidence="2" id="KW-1185">Reference proteome</keyword>
<reference evidence="1 2" key="1">
    <citation type="journal article" date="2016" name="PLoS Pathog.">
        <title>Biosynthesis of antibiotic leucinostatins in bio-control fungus Purpureocillium lilacinum and their inhibition on phytophthora revealed by genome mining.</title>
        <authorList>
            <person name="Wang G."/>
            <person name="Liu Z."/>
            <person name="Lin R."/>
            <person name="Li E."/>
            <person name="Mao Z."/>
            <person name="Ling J."/>
            <person name="Yang Y."/>
            <person name="Yin W.B."/>
            <person name="Xie B."/>
        </authorList>
    </citation>
    <scope>NUCLEOTIDE SEQUENCE [LARGE SCALE GENOMIC DNA]</scope>
    <source>
        <strain evidence="1">170</strain>
    </source>
</reference>
<organism evidence="1 2">
    <name type="scientific">Pochonia chlamydosporia 170</name>
    <dbReference type="NCBI Taxonomy" id="1380566"/>
    <lineage>
        <taxon>Eukaryota</taxon>
        <taxon>Fungi</taxon>
        <taxon>Dikarya</taxon>
        <taxon>Ascomycota</taxon>
        <taxon>Pezizomycotina</taxon>
        <taxon>Sordariomycetes</taxon>
        <taxon>Hypocreomycetidae</taxon>
        <taxon>Hypocreales</taxon>
        <taxon>Clavicipitaceae</taxon>
        <taxon>Pochonia</taxon>
    </lineage>
</organism>
<dbReference type="KEGG" id="pchm:VFPPC_16194"/>
<dbReference type="EMBL" id="LSBJ02000005">
    <property type="protein sequence ID" value="OAQ64281.2"/>
    <property type="molecule type" value="Genomic_DNA"/>
</dbReference>